<sequence length="294" mass="33307">MLRKLIYAPLFFSLVFCTPKAQEAKATSDNLGPLHTVFKFPKKIKEVSGIQISPDGKEFYVHEDQGNRNEIFAVGMDGNLVRTITIEGVENNDWEDIAKDKNGFTYIGDFGNNDNDRKNLAIYKVKIDKENSTPVLQTTKFSYPEQTEFPPNKKSLLYDCEAFLEYNGYFYLFTKNRSKKFDGTSLVYKIPNKQGDFKAQLVGELKLPGKYNDAAVTGADISPNGKKIALITHKNVFILENFEGDNFANAKTTQIDLQSNSQKEGICFSTDTILYIGEERNNKDEGNLYSMELK</sequence>
<gene>
    <name evidence="1" type="ORF">BD94_0793</name>
</gene>
<dbReference type="HOGENOM" id="CLU_058234_1_1_10"/>
<evidence type="ECO:0000313" key="1">
    <source>
        <dbReference type="EMBL" id="AIL44568.1"/>
    </source>
</evidence>
<dbReference type="RefSeq" id="WP_024564851.1">
    <property type="nucleotide sequence ID" value="NZ_CP007547.1"/>
</dbReference>
<reference evidence="1" key="1">
    <citation type="journal article" date="2013" name="Lancet">
        <title>First case of E anophelis outbreak in an intensive-care unit.</title>
        <authorList>
            <person name="Teo J."/>
            <person name="Tan S.Y."/>
            <person name="Tay M."/>
            <person name="Ding Y."/>
            <person name="Kjelleberg S."/>
            <person name="Givskov M."/>
            <person name="Lin R.T."/>
            <person name="Yang L."/>
        </authorList>
    </citation>
    <scope>NUCLEOTIDE SEQUENCE [LARGE SCALE GENOMIC DNA]</scope>
    <source>
        <strain evidence="1">NUHP1</strain>
    </source>
</reference>
<dbReference type="KEGG" id="eao:BD94_0793"/>
<name>A0A077ED53_9FLAO</name>
<dbReference type="InterPro" id="IPR011042">
    <property type="entry name" value="6-blade_b-propeller_TolB-like"/>
</dbReference>
<accession>A0A077ED53</accession>
<dbReference type="eggNOG" id="COG3386">
    <property type="taxonomic scope" value="Bacteria"/>
</dbReference>
<dbReference type="Gene3D" id="2.120.10.30">
    <property type="entry name" value="TolB, C-terminal domain"/>
    <property type="match status" value="1"/>
</dbReference>
<dbReference type="AlphaFoldDB" id="A0A077ED53"/>
<dbReference type="EMBL" id="CP007547">
    <property type="protein sequence ID" value="AIL44568.1"/>
    <property type="molecule type" value="Genomic_DNA"/>
</dbReference>
<reference evidence="1" key="2">
    <citation type="journal article" date="2015" name="Genome Biol. Evol.">
        <title>Complete Genome Sequence and Transcriptomic Analysis of the Novel Pathogen Elizabethkingia anophelis in Response to Oxidative Stress.</title>
        <authorList>
            <person name="Li Y."/>
            <person name="Liu Y."/>
            <person name="Chew S.C."/>
            <person name="Tay M."/>
            <person name="Salido M.M."/>
            <person name="Teo J."/>
            <person name="Lauro F.M."/>
            <person name="Givskov M."/>
            <person name="Yang L."/>
        </authorList>
    </citation>
    <scope>NUCLEOTIDE SEQUENCE</scope>
    <source>
        <strain evidence="1">NUHP1</strain>
    </source>
</reference>
<dbReference type="STRING" id="1338011.BD94_0793"/>
<evidence type="ECO:0000313" key="2">
    <source>
        <dbReference type="Proteomes" id="UP000028933"/>
    </source>
</evidence>
<dbReference type="SUPFAM" id="SSF101898">
    <property type="entry name" value="NHL repeat"/>
    <property type="match status" value="1"/>
</dbReference>
<dbReference type="Proteomes" id="UP000028933">
    <property type="component" value="Chromosome"/>
</dbReference>
<organism evidence="1 2">
    <name type="scientific">Elizabethkingia anophelis NUHP1</name>
    <dbReference type="NCBI Taxonomy" id="1338011"/>
    <lineage>
        <taxon>Bacteria</taxon>
        <taxon>Pseudomonadati</taxon>
        <taxon>Bacteroidota</taxon>
        <taxon>Flavobacteriia</taxon>
        <taxon>Flavobacteriales</taxon>
        <taxon>Weeksellaceae</taxon>
        <taxon>Elizabethkingia</taxon>
    </lineage>
</organism>
<proteinExistence type="predicted"/>
<protein>
    <submittedName>
        <fullName evidence="1">Uncharacterized protein</fullName>
    </submittedName>
</protein>